<protein>
    <submittedName>
        <fullName evidence="1">Uncharacterized protein</fullName>
    </submittedName>
</protein>
<keyword evidence="2" id="KW-1185">Reference proteome</keyword>
<dbReference type="Proteomes" id="UP000635477">
    <property type="component" value="Unassembled WGS sequence"/>
</dbReference>
<comment type="caution">
    <text evidence="1">The sequence shown here is derived from an EMBL/GenBank/DDBJ whole genome shotgun (WGS) entry which is preliminary data.</text>
</comment>
<proteinExistence type="predicted"/>
<accession>A0A8H4XP97</accession>
<evidence type="ECO:0000313" key="1">
    <source>
        <dbReference type="EMBL" id="KAF4982274.1"/>
    </source>
</evidence>
<gene>
    <name evidence="1" type="ORF">FZEAL_2060</name>
</gene>
<organism evidence="1 2">
    <name type="scientific">Fusarium zealandicum</name>
    <dbReference type="NCBI Taxonomy" id="1053134"/>
    <lineage>
        <taxon>Eukaryota</taxon>
        <taxon>Fungi</taxon>
        <taxon>Dikarya</taxon>
        <taxon>Ascomycota</taxon>
        <taxon>Pezizomycotina</taxon>
        <taxon>Sordariomycetes</taxon>
        <taxon>Hypocreomycetidae</taxon>
        <taxon>Hypocreales</taxon>
        <taxon>Nectriaceae</taxon>
        <taxon>Fusarium</taxon>
        <taxon>Fusarium staphyleae species complex</taxon>
    </lineage>
</organism>
<dbReference type="OrthoDB" id="4191831at2759"/>
<name>A0A8H4XP97_9HYPO</name>
<dbReference type="AlphaFoldDB" id="A0A8H4XP97"/>
<evidence type="ECO:0000313" key="2">
    <source>
        <dbReference type="Proteomes" id="UP000635477"/>
    </source>
</evidence>
<dbReference type="EMBL" id="JABEYC010000129">
    <property type="protein sequence ID" value="KAF4982274.1"/>
    <property type="molecule type" value="Genomic_DNA"/>
</dbReference>
<sequence length="170" mass="19159">MKILRLDTMATALVKVGDSLEELEIHRETIAAYSRGDYDPPDIILQGTLAQLSQMRRLRRLHVPWAFVIGSDSYFTTGHIGPALPHNLEHLTLAEGFIDTDESDDRDEDMISSFTVELESGVMSHLRDLQSVCLPWSCYRRGISDTVREKRDRLGARFNLVLTNESGPSA</sequence>
<reference evidence="1" key="1">
    <citation type="journal article" date="2020" name="BMC Genomics">
        <title>Correction to: Identification and distribution of gene clusters required for synthesis of sphingolipid metabolism inhibitors in diverse species of the filamentous fungus Fusarium.</title>
        <authorList>
            <person name="Kim H.S."/>
            <person name="Lohmar J.M."/>
            <person name="Busman M."/>
            <person name="Brown D.W."/>
            <person name="Naumann T.A."/>
            <person name="Divon H.H."/>
            <person name="Lysoe E."/>
            <person name="Uhlig S."/>
            <person name="Proctor R.H."/>
        </authorList>
    </citation>
    <scope>NUCLEOTIDE SEQUENCE</scope>
    <source>
        <strain evidence="1">NRRL 22465</strain>
    </source>
</reference>
<reference evidence="1" key="2">
    <citation type="submission" date="2020-05" db="EMBL/GenBank/DDBJ databases">
        <authorList>
            <person name="Kim H.-S."/>
            <person name="Proctor R.H."/>
            <person name="Brown D.W."/>
        </authorList>
    </citation>
    <scope>NUCLEOTIDE SEQUENCE</scope>
    <source>
        <strain evidence="1">NRRL 22465</strain>
    </source>
</reference>